<name>A0A1B6FKK1_9HEMI</name>
<dbReference type="InterPro" id="IPR051223">
    <property type="entry name" value="Polycystin"/>
</dbReference>
<feature type="transmembrane region" description="Helical" evidence="1">
    <location>
        <begin position="382"/>
        <end position="402"/>
    </location>
</feature>
<organism evidence="2">
    <name type="scientific">Cuerna arida</name>
    <dbReference type="NCBI Taxonomy" id="1464854"/>
    <lineage>
        <taxon>Eukaryota</taxon>
        <taxon>Metazoa</taxon>
        <taxon>Ecdysozoa</taxon>
        <taxon>Arthropoda</taxon>
        <taxon>Hexapoda</taxon>
        <taxon>Insecta</taxon>
        <taxon>Pterygota</taxon>
        <taxon>Neoptera</taxon>
        <taxon>Paraneoptera</taxon>
        <taxon>Hemiptera</taxon>
        <taxon>Auchenorrhyncha</taxon>
        <taxon>Membracoidea</taxon>
        <taxon>Cicadellidae</taxon>
        <taxon>Cicadellinae</taxon>
        <taxon>Proconiini</taxon>
        <taxon>Cuerna</taxon>
    </lineage>
</organism>
<dbReference type="GO" id="GO:0005262">
    <property type="term" value="F:calcium channel activity"/>
    <property type="evidence" value="ECO:0007669"/>
    <property type="project" value="TreeGrafter"/>
</dbReference>
<evidence type="ECO:0000313" key="2">
    <source>
        <dbReference type="EMBL" id="JAS50711.1"/>
    </source>
</evidence>
<sequence>DSLVYSLDEKKYYNVEVLKDTDIYSRSGVMTDEKETPWILGEAAMVEGTAECSLYGRMKNLTKLLTLSALTYLQSLSVRMLPMETPVYLTDNNYSIFVAMDLPEYLVDYNKLPPESPMSYITFDKALAVEIKVENRYITLEIFVSDRNPYWWDLGETMSINTQLLFVRIVKVKNLKIHRTYINTFSNPLNVYLNVKKWSSLDVSGQSVLPHIDSHPRDKDLCVTVYQITPQFTGNGKLFVNFTEILPIPSLRVILSHEIRPDYEFMMERARVITNPEAAVTLTYSLDDKNVLLYIGILPGPQYSAGKTVKFSFKTSIVRCLVRSRHSVWIPSQCIVAYNTNPNVIHCQCFMINIIGAEISVPTLHLSEVKNVSFFRGREDNVLPPLCAIIILSLFAVMFFWARNKEKYEHVRDNVIVLEDNFPGEEWAY</sequence>
<proteinExistence type="predicted"/>
<dbReference type="PANTHER" id="PTHR10877">
    <property type="entry name" value="POLYCYSTIN FAMILY MEMBER"/>
    <property type="match status" value="1"/>
</dbReference>
<keyword evidence="1" id="KW-0472">Membrane</keyword>
<feature type="non-terminal residue" evidence="2">
    <location>
        <position position="429"/>
    </location>
</feature>
<accession>A0A1B6FKK1</accession>
<keyword evidence="1" id="KW-1133">Transmembrane helix</keyword>
<keyword evidence="1" id="KW-0812">Transmembrane</keyword>
<dbReference type="GO" id="GO:0016020">
    <property type="term" value="C:membrane"/>
    <property type="evidence" value="ECO:0007669"/>
    <property type="project" value="TreeGrafter"/>
</dbReference>
<protein>
    <submittedName>
        <fullName evidence="2">Uncharacterized protein</fullName>
    </submittedName>
</protein>
<evidence type="ECO:0000256" key="1">
    <source>
        <dbReference type="SAM" id="Phobius"/>
    </source>
</evidence>
<dbReference type="AlphaFoldDB" id="A0A1B6FKK1"/>
<feature type="non-terminal residue" evidence="2">
    <location>
        <position position="1"/>
    </location>
</feature>
<dbReference type="PANTHER" id="PTHR10877:SF183">
    <property type="entry name" value="AT14535P-RELATED"/>
    <property type="match status" value="1"/>
</dbReference>
<reference evidence="2" key="1">
    <citation type="submission" date="2015-11" db="EMBL/GenBank/DDBJ databases">
        <title>De novo transcriptome assembly of four potential Pierce s Disease insect vectors from Arizona vineyards.</title>
        <authorList>
            <person name="Tassone E.E."/>
        </authorList>
    </citation>
    <scope>NUCLEOTIDE SEQUENCE</scope>
</reference>
<dbReference type="EMBL" id="GECZ01019058">
    <property type="protein sequence ID" value="JAS50711.1"/>
    <property type="molecule type" value="Transcribed_RNA"/>
</dbReference>
<dbReference type="GO" id="GO:0050982">
    <property type="term" value="P:detection of mechanical stimulus"/>
    <property type="evidence" value="ECO:0007669"/>
    <property type="project" value="TreeGrafter"/>
</dbReference>
<gene>
    <name evidence="2" type="ORF">g.8342</name>
</gene>